<dbReference type="InterPro" id="IPR049326">
    <property type="entry name" value="Rhodopsin_dom_fungi"/>
</dbReference>
<feature type="transmembrane region" description="Helical" evidence="7">
    <location>
        <begin position="145"/>
        <end position="166"/>
    </location>
</feature>
<reference evidence="9" key="1">
    <citation type="submission" date="2021-07" db="EMBL/GenBank/DDBJ databases">
        <title>Elsinoe batatas strain:CRI-CJ2 Genome sequencing and assembly.</title>
        <authorList>
            <person name="Huang L."/>
        </authorList>
    </citation>
    <scope>NUCLEOTIDE SEQUENCE</scope>
    <source>
        <strain evidence="9">CRI-CJ2</strain>
    </source>
</reference>
<dbReference type="AlphaFoldDB" id="A0A8K0PIC7"/>
<evidence type="ECO:0000313" key="9">
    <source>
        <dbReference type="EMBL" id="KAG8631006.1"/>
    </source>
</evidence>
<evidence type="ECO:0000256" key="6">
    <source>
        <dbReference type="SAM" id="MobiDB-lite"/>
    </source>
</evidence>
<comment type="subcellular location">
    <subcellularLocation>
        <location evidence="1">Membrane</location>
        <topology evidence="1">Multi-pass membrane protein</topology>
    </subcellularLocation>
</comment>
<evidence type="ECO:0000256" key="4">
    <source>
        <dbReference type="ARBA" id="ARBA00023136"/>
    </source>
</evidence>
<evidence type="ECO:0000256" key="3">
    <source>
        <dbReference type="ARBA" id="ARBA00022989"/>
    </source>
</evidence>
<feature type="transmembrane region" description="Helical" evidence="7">
    <location>
        <begin position="226"/>
        <end position="246"/>
    </location>
</feature>
<sequence>MSIVAMLKRQDGDGSVDGYTASITAKMILHELNKIETLIIVFAVLITLSMLIRVYVRLAMTRVWGCEDWAMVVTYLFSMTQSILSAVISETGKQLWSGNTGVAELNDHMSRVSYGFYALTLIALKFSLGFFFLKIFSHKKIQRTIIYVTLGLHTLSGLTYFAFPVFTCVQLKALQGLTDSCALQSTSTAIFTVFSLMNILSDFIFTTMAVTALWKAKLPVPTKISACALVLIGCVGGVASIVRLAYVLQPTDPLRYTKQLFDLARWIVIELADGIIAANLAMIRPLLHAFLVRFKIISTQGTTEPSRHTGNRSAQKQVHNDRNGDTFPLNEIKREVEVIVDAEKGSDEYLDTRIAVRQREIFKAFTVVFEAIWAL</sequence>
<feature type="transmembrane region" description="Helical" evidence="7">
    <location>
        <begin position="37"/>
        <end position="56"/>
    </location>
</feature>
<keyword evidence="4 7" id="KW-0472">Membrane</keyword>
<evidence type="ECO:0000256" key="1">
    <source>
        <dbReference type="ARBA" id="ARBA00004141"/>
    </source>
</evidence>
<dbReference type="PANTHER" id="PTHR33048">
    <property type="entry name" value="PTH11-LIKE INTEGRAL MEMBRANE PROTEIN (AFU_ORTHOLOGUE AFUA_5G11245)"/>
    <property type="match status" value="1"/>
</dbReference>
<dbReference type="Pfam" id="PF20684">
    <property type="entry name" value="Fung_rhodopsin"/>
    <property type="match status" value="1"/>
</dbReference>
<comment type="similarity">
    <text evidence="5">Belongs to the SAT4 family.</text>
</comment>
<feature type="transmembrane region" description="Helical" evidence="7">
    <location>
        <begin position="68"/>
        <end position="88"/>
    </location>
</feature>
<feature type="transmembrane region" description="Helical" evidence="7">
    <location>
        <begin position="186"/>
        <end position="214"/>
    </location>
</feature>
<keyword evidence="3 7" id="KW-1133">Transmembrane helix</keyword>
<evidence type="ECO:0000313" key="10">
    <source>
        <dbReference type="Proteomes" id="UP000809789"/>
    </source>
</evidence>
<evidence type="ECO:0000259" key="8">
    <source>
        <dbReference type="Pfam" id="PF20684"/>
    </source>
</evidence>
<feature type="transmembrane region" description="Helical" evidence="7">
    <location>
        <begin position="114"/>
        <end position="133"/>
    </location>
</feature>
<dbReference type="EMBL" id="JAESVG020000001">
    <property type="protein sequence ID" value="KAG8631006.1"/>
    <property type="molecule type" value="Genomic_DNA"/>
</dbReference>
<keyword evidence="2 7" id="KW-0812">Transmembrane</keyword>
<dbReference type="InterPro" id="IPR052337">
    <property type="entry name" value="SAT4-like"/>
</dbReference>
<protein>
    <recommendedName>
        <fullName evidence="8">Rhodopsin domain-containing protein</fullName>
    </recommendedName>
</protein>
<dbReference type="GO" id="GO:0016020">
    <property type="term" value="C:membrane"/>
    <property type="evidence" value="ECO:0007669"/>
    <property type="project" value="UniProtKB-SubCell"/>
</dbReference>
<accession>A0A8K0PIC7</accession>
<evidence type="ECO:0000256" key="5">
    <source>
        <dbReference type="ARBA" id="ARBA00038359"/>
    </source>
</evidence>
<gene>
    <name evidence="9" type="ORF">KVT40_000146</name>
</gene>
<feature type="transmembrane region" description="Helical" evidence="7">
    <location>
        <begin position="266"/>
        <end position="287"/>
    </location>
</feature>
<feature type="region of interest" description="Disordered" evidence="6">
    <location>
        <begin position="302"/>
        <end position="327"/>
    </location>
</feature>
<dbReference type="Proteomes" id="UP000809789">
    <property type="component" value="Unassembled WGS sequence"/>
</dbReference>
<organism evidence="9 10">
    <name type="scientific">Elsinoe batatas</name>
    <dbReference type="NCBI Taxonomy" id="2601811"/>
    <lineage>
        <taxon>Eukaryota</taxon>
        <taxon>Fungi</taxon>
        <taxon>Dikarya</taxon>
        <taxon>Ascomycota</taxon>
        <taxon>Pezizomycotina</taxon>
        <taxon>Dothideomycetes</taxon>
        <taxon>Dothideomycetidae</taxon>
        <taxon>Myriangiales</taxon>
        <taxon>Elsinoaceae</taxon>
        <taxon>Elsinoe</taxon>
    </lineage>
</organism>
<feature type="domain" description="Rhodopsin" evidence="8">
    <location>
        <begin position="52"/>
        <end position="288"/>
    </location>
</feature>
<dbReference type="OrthoDB" id="4682787at2759"/>
<comment type="caution">
    <text evidence="9">The sequence shown here is derived from an EMBL/GenBank/DDBJ whole genome shotgun (WGS) entry which is preliminary data.</text>
</comment>
<evidence type="ECO:0000256" key="2">
    <source>
        <dbReference type="ARBA" id="ARBA00022692"/>
    </source>
</evidence>
<proteinExistence type="inferred from homology"/>
<dbReference type="PANTHER" id="PTHR33048:SF96">
    <property type="entry name" value="INTEGRAL MEMBRANE PROTEIN"/>
    <property type="match status" value="1"/>
</dbReference>
<name>A0A8K0PIC7_9PEZI</name>
<evidence type="ECO:0000256" key="7">
    <source>
        <dbReference type="SAM" id="Phobius"/>
    </source>
</evidence>
<keyword evidence="10" id="KW-1185">Reference proteome</keyword>